<dbReference type="Proteomes" id="UP000593565">
    <property type="component" value="Unassembled WGS sequence"/>
</dbReference>
<evidence type="ECO:0000313" key="2">
    <source>
        <dbReference type="EMBL" id="KAF4092950.1"/>
    </source>
</evidence>
<name>A0A7J6BDQ0_AMEME</name>
<dbReference type="EMBL" id="JAAGNN010000002">
    <property type="protein sequence ID" value="KAF4092950.1"/>
    <property type="molecule type" value="Genomic_DNA"/>
</dbReference>
<feature type="chain" id="PRO_5029866680" evidence="1">
    <location>
        <begin position="22"/>
        <end position="107"/>
    </location>
</feature>
<feature type="signal peptide" evidence="1">
    <location>
        <begin position="1"/>
        <end position="21"/>
    </location>
</feature>
<protein>
    <submittedName>
        <fullName evidence="2">Uncharacterized protein</fullName>
    </submittedName>
</protein>
<keyword evidence="1" id="KW-0732">Signal</keyword>
<evidence type="ECO:0000256" key="1">
    <source>
        <dbReference type="SAM" id="SignalP"/>
    </source>
</evidence>
<gene>
    <name evidence="2" type="ORF">AMELA_G00027020</name>
</gene>
<evidence type="ECO:0000313" key="3">
    <source>
        <dbReference type="Proteomes" id="UP000593565"/>
    </source>
</evidence>
<proteinExistence type="predicted"/>
<reference evidence="2 3" key="1">
    <citation type="submission" date="2020-02" db="EMBL/GenBank/DDBJ databases">
        <title>A chromosome-scale genome assembly of the black bullhead catfish (Ameiurus melas).</title>
        <authorList>
            <person name="Wen M."/>
            <person name="Zham M."/>
            <person name="Cabau C."/>
            <person name="Klopp C."/>
            <person name="Donnadieu C."/>
            <person name="Roques C."/>
            <person name="Bouchez O."/>
            <person name="Lampietro C."/>
            <person name="Jouanno E."/>
            <person name="Herpin A."/>
            <person name="Louis A."/>
            <person name="Berthelot C."/>
            <person name="Parey E."/>
            <person name="Roest-Crollius H."/>
            <person name="Braasch I."/>
            <person name="Postlethwait J."/>
            <person name="Robinson-Rechavi M."/>
            <person name="Echchiki A."/>
            <person name="Begum T."/>
            <person name="Montfort J."/>
            <person name="Schartl M."/>
            <person name="Bobe J."/>
            <person name="Guiguen Y."/>
        </authorList>
    </citation>
    <scope>NUCLEOTIDE SEQUENCE [LARGE SCALE GENOMIC DNA]</scope>
    <source>
        <strain evidence="2">M_S1</strain>
        <tissue evidence="2">Blood</tissue>
    </source>
</reference>
<organism evidence="2 3">
    <name type="scientific">Ameiurus melas</name>
    <name type="common">Black bullhead</name>
    <name type="synonym">Silurus melas</name>
    <dbReference type="NCBI Taxonomy" id="219545"/>
    <lineage>
        <taxon>Eukaryota</taxon>
        <taxon>Metazoa</taxon>
        <taxon>Chordata</taxon>
        <taxon>Craniata</taxon>
        <taxon>Vertebrata</taxon>
        <taxon>Euteleostomi</taxon>
        <taxon>Actinopterygii</taxon>
        <taxon>Neopterygii</taxon>
        <taxon>Teleostei</taxon>
        <taxon>Ostariophysi</taxon>
        <taxon>Siluriformes</taxon>
        <taxon>Ictaluridae</taxon>
        <taxon>Ameiurus</taxon>
    </lineage>
</organism>
<comment type="caution">
    <text evidence="2">The sequence shown here is derived from an EMBL/GenBank/DDBJ whole genome shotgun (WGS) entry which is preliminary data.</text>
</comment>
<keyword evidence="3" id="KW-1185">Reference proteome</keyword>
<sequence>MFSTVSCAVILIIQLCSNICCNNKMQKEDLLKFIKCQVKECLNQIKELDQMEAYFFWQIMDLVCRKNGNLMMAQVTTILFKGYGFIRKKVRGTEDLKYSFFYALMPT</sequence>
<accession>A0A7J6BDQ0</accession>
<dbReference type="AlphaFoldDB" id="A0A7J6BDQ0"/>